<dbReference type="KEGG" id="zma:100272609"/>
<reference evidence="1" key="1">
    <citation type="journal article" date="2009" name="PLoS Genet.">
        <title>Sequencing, mapping, and analysis of 27,455 maize full-length cDNAs.</title>
        <authorList>
            <person name="Soderlund C."/>
            <person name="Descour A."/>
            <person name="Kudrna D."/>
            <person name="Bomhoff M."/>
            <person name="Boyd L."/>
            <person name="Currie J."/>
            <person name="Angelova A."/>
            <person name="Collura K."/>
            <person name="Wissotski M."/>
            <person name="Ashley E."/>
            <person name="Morrow D."/>
            <person name="Fernandes J."/>
            <person name="Walbot V."/>
            <person name="Yu Y."/>
        </authorList>
    </citation>
    <scope>NUCLEOTIDE SEQUENCE</scope>
    <source>
        <strain evidence="1">B73</strain>
    </source>
</reference>
<sequence>MARAPSSPSSQRLLRAPARLHPWPESPSCRAPMAAPIPCSLQFSLPRPPPVYARALCSHAARPCPVSLRAQVPAHTPDHGAWLLQPRVVRAPCHRRSLPRRGQQLRRSAQIRFDNRFRLRRTPIRHHAELLNTAPTRCRYFIVSSCCQSLCVVSDWCLRRQKHPKKMWRSNPLVDTQVLCERPEQELSPCGVLVNMERFQELWMEERVKLSSMLARCSIEDFIQRLSTLSQALSRTYFR</sequence>
<dbReference type="RefSeq" id="NP_001140544.1">
    <property type="nucleotide sequence ID" value="NM_001147072.1"/>
</dbReference>
<dbReference type="EMBL" id="BT039044">
    <property type="protein sequence ID" value="ACF84049.1"/>
    <property type="molecule type" value="mRNA"/>
</dbReference>
<dbReference type="GeneID" id="100272609"/>
<accession>B4FPK6</accession>
<protein>
    <submittedName>
        <fullName evidence="1">Uncharacterized protein</fullName>
    </submittedName>
</protein>
<name>B4FPK6_MAIZE</name>
<evidence type="ECO:0000313" key="1">
    <source>
        <dbReference type="EMBL" id="ACF84049.1"/>
    </source>
</evidence>
<dbReference type="AlphaFoldDB" id="B4FPK6"/>
<dbReference type="HOGENOM" id="CLU_1162589_0_0_1"/>
<organism evidence="1">
    <name type="scientific">Zea mays</name>
    <name type="common">Maize</name>
    <dbReference type="NCBI Taxonomy" id="4577"/>
    <lineage>
        <taxon>Eukaryota</taxon>
        <taxon>Viridiplantae</taxon>
        <taxon>Streptophyta</taxon>
        <taxon>Embryophyta</taxon>
        <taxon>Tracheophyta</taxon>
        <taxon>Spermatophyta</taxon>
        <taxon>Magnoliopsida</taxon>
        <taxon>Liliopsida</taxon>
        <taxon>Poales</taxon>
        <taxon>Poaceae</taxon>
        <taxon>PACMAD clade</taxon>
        <taxon>Panicoideae</taxon>
        <taxon>Andropogonodae</taxon>
        <taxon>Andropogoneae</taxon>
        <taxon>Tripsacinae</taxon>
        <taxon>Zea</taxon>
    </lineage>
</organism>
<proteinExistence type="evidence at transcript level"/>